<dbReference type="Pfam" id="PF07654">
    <property type="entry name" value="C1-set"/>
    <property type="match status" value="1"/>
</dbReference>
<dbReference type="InterPro" id="IPR013783">
    <property type="entry name" value="Ig-like_fold"/>
</dbReference>
<feature type="domain" description="Ig-like" evidence="6">
    <location>
        <begin position="199"/>
        <end position="285"/>
    </location>
</feature>
<keyword evidence="4" id="KW-0812">Transmembrane</keyword>
<dbReference type="InterPro" id="IPR050208">
    <property type="entry name" value="MHC_class-I_related"/>
</dbReference>
<keyword evidence="4" id="KW-0472">Membrane</keyword>
<dbReference type="PANTHER" id="PTHR16675:SF237">
    <property type="entry name" value="MHC CLASS I ANTIGEN TRANSCRIPT VARIANT 1-RELATED"/>
    <property type="match status" value="1"/>
</dbReference>
<feature type="signal peptide" evidence="5">
    <location>
        <begin position="1"/>
        <end position="16"/>
    </location>
</feature>
<feature type="region of interest" description="Disordered" evidence="3">
    <location>
        <begin position="326"/>
        <end position="348"/>
    </location>
</feature>
<gene>
    <name evidence="7" type="primary">Hefr-20</name>
</gene>
<dbReference type="SUPFAM" id="SSF54452">
    <property type="entry name" value="MHC antigen-recognition domain"/>
    <property type="match status" value="1"/>
</dbReference>
<dbReference type="SMART" id="SM00407">
    <property type="entry name" value="IGc1"/>
    <property type="match status" value="1"/>
</dbReference>
<reference evidence="7" key="1">
    <citation type="journal article" date="1997" name="J. Immunol.">
        <title>Identification of class I genes in cartilaginous fish, the most ancient group of vertebrates displaying an adaptive immune response.</title>
        <authorList>
            <person name="Bartl S."/>
            <person name="Baish M.A."/>
            <person name="Flajnik M.F."/>
            <person name="Ohta Y."/>
        </authorList>
    </citation>
    <scope>NUCLEOTIDE SEQUENCE</scope>
</reference>
<keyword evidence="4" id="KW-1133">Transmembrane helix</keyword>
<dbReference type="GO" id="GO:0009897">
    <property type="term" value="C:external side of plasma membrane"/>
    <property type="evidence" value="ECO:0007669"/>
    <property type="project" value="TreeGrafter"/>
</dbReference>
<organism evidence="7">
    <name type="scientific">Heterodontus francisci</name>
    <name type="common">Horn shark</name>
    <name type="synonym">Cestracion francisci</name>
    <dbReference type="NCBI Taxonomy" id="7792"/>
    <lineage>
        <taxon>Eukaryota</taxon>
        <taxon>Metazoa</taxon>
        <taxon>Chordata</taxon>
        <taxon>Craniata</taxon>
        <taxon>Vertebrata</taxon>
        <taxon>Chondrichthyes</taxon>
        <taxon>Elasmobranchii</taxon>
        <taxon>Galeomorphii</taxon>
        <taxon>Heterodontoidea</taxon>
        <taxon>Heterodontiformes</taxon>
        <taxon>Heterodontidae</taxon>
        <taxon>Heterodontus</taxon>
    </lineage>
</organism>
<keyword evidence="5" id="KW-0732">Signal</keyword>
<evidence type="ECO:0000256" key="5">
    <source>
        <dbReference type="SAM" id="SignalP"/>
    </source>
</evidence>
<dbReference type="PROSITE" id="PS00290">
    <property type="entry name" value="IG_MHC"/>
    <property type="match status" value="1"/>
</dbReference>
<dbReference type="GO" id="GO:0005615">
    <property type="term" value="C:extracellular space"/>
    <property type="evidence" value="ECO:0007669"/>
    <property type="project" value="TreeGrafter"/>
</dbReference>
<dbReference type="InterPro" id="IPR003597">
    <property type="entry name" value="Ig_C1-set"/>
</dbReference>
<comment type="similarity">
    <text evidence="2">Belongs to the MHC class I family.</text>
</comment>
<evidence type="ECO:0000256" key="1">
    <source>
        <dbReference type="ARBA" id="ARBA00023180"/>
    </source>
</evidence>
<dbReference type="InterPro" id="IPR007110">
    <property type="entry name" value="Ig-like_dom"/>
</dbReference>
<sequence>MIGLTVFVLLCGGVSAASHWYRYFYTSVSGVSDFPQFVAVGYLDDKELNYYDSWKKEMEPRHRVMELAADAEFSDSESYRTWTQRLLGWEQIGKVNIQTALSRTNQSAGIHTVQTMYGCELRDDGSTRGFYQDGWDGKDYINFDKENMVWVTPVSWGEITKNKWDQDKAYNQGWKGYLEGTCIEWLKKYLKLGERELRPVAPSVSFTRRGDSNRLSCVTTGFYPQAIEVTLRRDGVSLDESHFDGILPNHDGTYQTHKWTDIDPADQAKFSCEVDHSGLKEKMVVFYERKSDSLLPIIVGVLVVAVLLIIAVIVGVVIYKKKAGEKTGYNPAKTSDRGESSSNSSANA</sequence>
<name>O19481_HETFR</name>
<dbReference type="Gene3D" id="2.60.40.10">
    <property type="entry name" value="Immunoglobulins"/>
    <property type="match status" value="1"/>
</dbReference>
<dbReference type="PROSITE" id="PS50835">
    <property type="entry name" value="IG_LIKE"/>
    <property type="match status" value="1"/>
</dbReference>
<keyword evidence="1" id="KW-0325">Glycoprotein</keyword>
<proteinExistence type="evidence at transcript level"/>
<protein>
    <submittedName>
        <fullName evidence="7">MHC class I protein</fullName>
    </submittedName>
</protein>
<dbReference type="AlphaFoldDB" id="O19481"/>
<evidence type="ECO:0000259" key="6">
    <source>
        <dbReference type="PROSITE" id="PS50835"/>
    </source>
</evidence>
<dbReference type="CDD" id="cd21029">
    <property type="entry name" value="IgC1_CD1"/>
    <property type="match status" value="1"/>
</dbReference>
<dbReference type="InterPro" id="IPR037055">
    <property type="entry name" value="MHC_I-like_Ag-recog_sf"/>
</dbReference>
<dbReference type="InterPro" id="IPR003006">
    <property type="entry name" value="Ig/MHC_CS"/>
</dbReference>
<accession>O19481</accession>
<dbReference type="Gene3D" id="3.30.500.10">
    <property type="entry name" value="MHC class I-like antigen recognition-like"/>
    <property type="match status" value="1"/>
</dbReference>
<dbReference type="Pfam" id="PF00129">
    <property type="entry name" value="MHC_I"/>
    <property type="match status" value="1"/>
</dbReference>
<dbReference type="GO" id="GO:0006955">
    <property type="term" value="P:immune response"/>
    <property type="evidence" value="ECO:0007669"/>
    <property type="project" value="TreeGrafter"/>
</dbReference>
<dbReference type="EMBL" id="AF028559">
    <property type="protein sequence ID" value="AAC60349.1"/>
    <property type="molecule type" value="mRNA"/>
</dbReference>
<evidence type="ECO:0000256" key="2">
    <source>
        <dbReference type="RuleBase" id="RU004439"/>
    </source>
</evidence>
<dbReference type="InterPro" id="IPR011161">
    <property type="entry name" value="MHC_I-like_Ag-recog"/>
</dbReference>
<feature type="transmembrane region" description="Helical" evidence="4">
    <location>
        <begin position="294"/>
        <end position="319"/>
    </location>
</feature>
<dbReference type="InterPro" id="IPR011162">
    <property type="entry name" value="MHC_I/II-like_Ag-recog"/>
</dbReference>
<evidence type="ECO:0000256" key="3">
    <source>
        <dbReference type="SAM" id="MobiDB-lite"/>
    </source>
</evidence>
<dbReference type="InterPro" id="IPR001039">
    <property type="entry name" value="MHC_I_a_a1/a2"/>
</dbReference>
<evidence type="ECO:0000313" key="7">
    <source>
        <dbReference type="EMBL" id="AAC60349.1"/>
    </source>
</evidence>
<evidence type="ECO:0000256" key="4">
    <source>
        <dbReference type="SAM" id="Phobius"/>
    </source>
</evidence>
<dbReference type="PRINTS" id="PR01638">
    <property type="entry name" value="MHCCLASSI"/>
</dbReference>
<dbReference type="SUPFAM" id="SSF48726">
    <property type="entry name" value="Immunoglobulin"/>
    <property type="match status" value="1"/>
</dbReference>
<dbReference type="InterPro" id="IPR036179">
    <property type="entry name" value="Ig-like_dom_sf"/>
</dbReference>
<dbReference type="PANTHER" id="PTHR16675">
    <property type="entry name" value="MHC CLASS I-RELATED"/>
    <property type="match status" value="1"/>
</dbReference>
<feature type="chain" id="PRO_5004158144" evidence="5">
    <location>
        <begin position="17"/>
        <end position="348"/>
    </location>
</feature>
<dbReference type="FunFam" id="3.30.500.10:FF:000001">
    <property type="entry name" value="H-2 class I histocompatibility antigen, alpha chain"/>
    <property type="match status" value="1"/>
</dbReference>